<evidence type="ECO:0000313" key="1">
    <source>
        <dbReference type="EMBL" id="KNC32833.1"/>
    </source>
</evidence>
<dbReference type="InterPro" id="IPR026509">
    <property type="entry name" value="TMEM183"/>
</dbReference>
<proteinExistence type="predicted"/>
<evidence type="ECO:0000313" key="2">
    <source>
        <dbReference type="Proteomes" id="UP000037069"/>
    </source>
</evidence>
<dbReference type="PANTHER" id="PTHR20988:SF2">
    <property type="entry name" value="TRANSMEMBRANE PROTEIN 183A-RELATED"/>
    <property type="match status" value="1"/>
</dbReference>
<dbReference type="STRING" id="7375.A0A0L0CKA3"/>
<dbReference type="Proteomes" id="UP000037069">
    <property type="component" value="Unassembled WGS sequence"/>
</dbReference>
<keyword evidence="2" id="KW-1185">Reference proteome</keyword>
<dbReference type="OMA" id="WIMCYKF"/>
<gene>
    <name evidence="1" type="ORF">FF38_01727</name>
</gene>
<dbReference type="PANTHER" id="PTHR20988">
    <property type="entry name" value="TRANSMEMBRANE PROTEIN 183A-RELATED"/>
    <property type="match status" value="1"/>
</dbReference>
<reference evidence="1 2" key="1">
    <citation type="journal article" date="2015" name="Nat. Commun.">
        <title>Lucilia cuprina genome unlocks parasitic fly biology to underpin future interventions.</title>
        <authorList>
            <person name="Anstead C.A."/>
            <person name="Korhonen P.K."/>
            <person name="Young N.D."/>
            <person name="Hall R.S."/>
            <person name="Jex A.R."/>
            <person name="Murali S.C."/>
            <person name="Hughes D.S."/>
            <person name="Lee S.F."/>
            <person name="Perry T."/>
            <person name="Stroehlein A.J."/>
            <person name="Ansell B.R."/>
            <person name="Breugelmans B."/>
            <person name="Hofmann A."/>
            <person name="Qu J."/>
            <person name="Dugan S."/>
            <person name="Lee S.L."/>
            <person name="Chao H."/>
            <person name="Dinh H."/>
            <person name="Han Y."/>
            <person name="Doddapaneni H.V."/>
            <person name="Worley K.C."/>
            <person name="Muzny D.M."/>
            <person name="Ioannidis P."/>
            <person name="Waterhouse R.M."/>
            <person name="Zdobnov E.M."/>
            <person name="James P.J."/>
            <person name="Bagnall N.H."/>
            <person name="Kotze A.C."/>
            <person name="Gibbs R.A."/>
            <person name="Richards S."/>
            <person name="Batterham P."/>
            <person name="Gasser R.B."/>
        </authorList>
    </citation>
    <scope>NUCLEOTIDE SEQUENCE [LARGE SCALE GENOMIC DNA]</scope>
    <source>
        <strain evidence="1 2">LS</strain>
        <tissue evidence="1">Full body</tissue>
    </source>
</reference>
<evidence type="ECO:0008006" key="3">
    <source>
        <dbReference type="Google" id="ProtNLM"/>
    </source>
</evidence>
<dbReference type="GO" id="GO:0031647">
    <property type="term" value="P:regulation of protein stability"/>
    <property type="evidence" value="ECO:0007669"/>
    <property type="project" value="TreeGrafter"/>
</dbReference>
<dbReference type="GO" id="GO:0019005">
    <property type="term" value="C:SCF ubiquitin ligase complex"/>
    <property type="evidence" value="ECO:0007669"/>
    <property type="project" value="TreeGrafter"/>
</dbReference>
<dbReference type="OrthoDB" id="5955317at2759"/>
<name>A0A0L0CKA3_LUCCU</name>
<sequence length="344" mass="40276">MDLEDEEYHYSKLKTKGKNQTYLPKLEILELKPRTRRQGKCVGAALELCDLIDHIPTMDNEPDTQYFISNDIWFHLANYIAPEDVQRYSLICSQSANSVNSCRFWLQMYRRYCQQTTNKNSKKWNLQLPEHLQMDHMKGCDRNTLRQRVIQALYLCYSPFKERLKTRYPLETLVGRTYISSWHKQVQCVWIMCYKFKLNFPLTTTNGNTTEIENDLDSAQVVNDWECLADDSNNNLCNIKNSNTASMSSSSNTTNEFDGISLLVICCDRFIPFPSDIVYNHATSPFRLAASRELLSTDMRSINLELDFISGTRDQTITVKYTKIQKFKVLPWWHPDFRILNKCA</sequence>
<accession>A0A0L0CKA3</accession>
<comment type="caution">
    <text evidence="1">The sequence shown here is derived from an EMBL/GenBank/DDBJ whole genome shotgun (WGS) entry which is preliminary data.</text>
</comment>
<organism evidence="1 2">
    <name type="scientific">Lucilia cuprina</name>
    <name type="common">Green bottle fly</name>
    <name type="synonym">Australian sheep blowfly</name>
    <dbReference type="NCBI Taxonomy" id="7375"/>
    <lineage>
        <taxon>Eukaryota</taxon>
        <taxon>Metazoa</taxon>
        <taxon>Ecdysozoa</taxon>
        <taxon>Arthropoda</taxon>
        <taxon>Hexapoda</taxon>
        <taxon>Insecta</taxon>
        <taxon>Pterygota</taxon>
        <taxon>Neoptera</taxon>
        <taxon>Endopterygota</taxon>
        <taxon>Diptera</taxon>
        <taxon>Brachycera</taxon>
        <taxon>Muscomorpha</taxon>
        <taxon>Oestroidea</taxon>
        <taxon>Calliphoridae</taxon>
        <taxon>Luciliinae</taxon>
        <taxon>Lucilia</taxon>
    </lineage>
</organism>
<dbReference type="EMBL" id="JRES01000264">
    <property type="protein sequence ID" value="KNC32833.1"/>
    <property type="molecule type" value="Genomic_DNA"/>
</dbReference>
<protein>
    <recommendedName>
        <fullName evidence="3">Transmembrane protein 183</fullName>
    </recommendedName>
</protein>
<dbReference type="AlphaFoldDB" id="A0A0L0CKA3"/>